<evidence type="ECO:0000256" key="2">
    <source>
        <dbReference type="SAM" id="Phobius"/>
    </source>
</evidence>
<dbReference type="EMBL" id="SOHQ01000008">
    <property type="protein sequence ID" value="TFD81468.1"/>
    <property type="molecule type" value="Genomic_DNA"/>
</dbReference>
<organism evidence="4 5">
    <name type="scientific">Cryobacterium psychrophilum</name>
    <dbReference type="NCBI Taxonomy" id="41988"/>
    <lineage>
        <taxon>Bacteria</taxon>
        <taxon>Bacillati</taxon>
        <taxon>Actinomycetota</taxon>
        <taxon>Actinomycetes</taxon>
        <taxon>Micrococcales</taxon>
        <taxon>Microbacteriaceae</taxon>
        <taxon>Cryobacterium</taxon>
    </lineage>
</organism>
<reference evidence="4 5" key="1">
    <citation type="submission" date="2019-03" db="EMBL/GenBank/DDBJ databases">
        <title>Genomics of glacier-inhabiting Cryobacterium strains.</title>
        <authorList>
            <person name="Liu Q."/>
            <person name="Xin Y.-H."/>
        </authorList>
    </citation>
    <scope>NUCLEOTIDE SEQUENCE [LARGE SCALE GENOMIC DNA]</scope>
    <source>
        <strain evidence="4 5">CGMCC 1.4292</strain>
    </source>
</reference>
<keyword evidence="2" id="KW-0472">Membrane</keyword>
<comment type="caution">
    <text evidence="4">The sequence shown here is derived from an EMBL/GenBank/DDBJ whole genome shotgun (WGS) entry which is preliminary data.</text>
</comment>
<dbReference type="OrthoDB" id="186919at2"/>
<dbReference type="InterPro" id="IPR025645">
    <property type="entry name" value="DUF4349"/>
</dbReference>
<name>A0A4Y8KU42_9MICO</name>
<evidence type="ECO:0000313" key="5">
    <source>
        <dbReference type="Proteomes" id="UP000298218"/>
    </source>
</evidence>
<feature type="region of interest" description="Disordered" evidence="1">
    <location>
        <begin position="1"/>
        <end position="32"/>
    </location>
</feature>
<feature type="transmembrane region" description="Helical" evidence="2">
    <location>
        <begin position="298"/>
        <end position="317"/>
    </location>
</feature>
<keyword evidence="5" id="KW-1185">Reference proteome</keyword>
<proteinExistence type="predicted"/>
<evidence type="ECO:0000313" key="4">
    <source>
        <dbReference type="EMBL" id="TFD81468.1"/>
    </source>
</evidence>
<sequence length="323" mass="33698">MTILRDTQSSLNCDASPRNRADTGAPKGNTLNMRRSWTRTGALTAVVLTALLLAGCTANGGGSSSPSEGGAPNVGVIEPGVRDETTGFAADGMTSEVKTSNRDVVTTGSVSITVPDPIKSAQSAVTLTEQAGGRVDSRNEMPATDNQAASATLRLRIPADALDHTLIELKALGTVNYVSLNATDVTQQTKDLDARITALQTSVDRLLSLMSAASDTTDLITIEDALSSRQADLESLISQRNLLADQIDYSTITLDLYEDGIVAPGAPGDFWSGVVAGWLALVNTVGAVVVALGVALPWIGAIVIVGLIVLLIVRLFTRRRNAA</sequence>
<dbReference type="AlphaFoldDB" id="A0A4Y8KU42"/>
<evidence type="ECO:0000259" key="3">
    <source>
        <dbReference type="Pfam" id="PF14257"/>
    </source>
</evidence>
<dbReference type="Proteomes" id="UP000298218">
    <property type="component" value="Unassembled WGS sequence"/>
</dbReference>
<feature type="domain" description="DUF4349" evidence="3">
    <location>
        <begin position="102"/>
        <end position="309"/>
    </location>
</feature>
<protein>
    <submittedName>
        <fullName evidence="4">DUF4349 domain-containing protein</fullName>
    </submittedName>
</protein>
<accession>A0A4Y8KU42</accession>
<evidence type="ECO:0000256" key="1">
    <source>
        <dbReference type="SAM" id="MobiDB-lite"/>
    </source>
</evidence>
<keyword evidence="2" id="KW-1133">Transmembrane helix</keyword>
<keyword evidence="2" id="KW-0812">Transmembrane</keyword>
<dbReference type="Pfam" id="PF14257">
    <property type="entry name" value="DUF4349"/>
    <property type="match status" value="1"/>
</dbReference>
<feature type="compositionally biased region" description="Polar residues" evidence="1">
    <location>
        <begin position="1"/>
        <end position="13"/>
    </location>
</feature>
<gene>
    <name evidence="4" type="ORF">E3T53_03135</name>
</gene>